<reference evidence="1 2" key="1">
    <citation type="submission" date="2020-05" db="EMBL/GenBank/DDBJ databases">
        <title>Complete genome sequencing of Campylobacter and Arcobacter type strains.</title>
        <authorList>
            <person name="Miller W.G."/>
            <person name="Yee E."/>
        </authorList>
    </citation>
    <scope>NUCLEOTIDE SEQUENCE [LARGE SCALE GENOMIC DNA]</scope>
    <source>
        <strain evidence="1 2">CCUG 73571</strain>
    </source>
</reference>
<dbReference type="Proteomes" id="UP000509246">
    <property type="component" value="Chromosome"/>
</dbReference>
<dbReference type="EMBL" id="CP053825">
    <property type="protein sequence ID" value="QKF79559.1"/>
    <property type="molecule type" value="Genomic_DNA"/>
</dbReference>
<accession>A0A7L5INU9</accession>
<keyword evidence="2" id="KW-1185">Reference proteome</keyword>
<dbReference type="KEGG" id="carm:CARM_0641"/>
<evidence type="ECO:0000313" key="1">
    <source>
        <dbReference type="EMBL" id="QKF79559.1"/>
    </source>
</evidence>
<evidence type="ECO:0000313" key="2">
    <source>
        <dbReference type="Proteomes" id="UP000509246"/>
    </source>
</evidence>
<protein>
    <submittedName>
        <fullName evidence="1">Uncharacterized protein</fullName>
    </submittedName>
</protein>
<name>A0A7L5INU9_9BACT</name>
<dbReference type="AlphaFoldDB" id="A0A7L5INU9"/>
<dbReference type="GeneID" id="56586375"/>
<proteinExistence type="predicted"/>
<organism evidence="1 2">
    <name type="scientific">Campylobacter armoricus</name>
    <dbReference type="NCBI Taxonomy" id="2505970"/>
    <lineage>
        <taxon>Bacteria</taxon>
        <taxon>Pseudomonadati</taxon>
        <taxon>Campylobacterota</taxon>
        <taxon>Epsilonproteobacteria</taxon>
        <taxon>Campylobacterales</taxon>
        <taxon>Campylobacteraceae</taxon>
        <taxon>Campylobacter</taxon>
    </lineage>
</organism>
<sequence>MNDKYGWHRETLSIKSRTIKTGLKNNLKVQTLLCRGIMYDWDYIVKCCKLTNSGDIYDFLSACFNVEKEIIKNICNKLKDFKNDPNSLNDCCNKKIDN</sequence>
<dbReference type="RefSeq" id="WP_139424929.1">
    <property type="nucleotide sequence ID" value="NZ_CBCSFY010000001.1"/>
</dbReference>
<gene>
    <name evidence="1" type="ORF">CARM_0641</name>
</gene>